<accession>A0A9X7W3K9</accession>
<sequence length="315" mass="35815">MTFGNQADEKESHEILSTAFDSGVYFIDTADAYPLGANWDQLGRTEQIIGAWLKDKRHEVVLATKCFGQMSSNPNDKGLSRKHIFDAVENSLRRLGTDYIDLYQAHQFDESVPMEETLRAFEDLVRQGKVRYVGVSNWRAWQVAKALGISKYFHFDPIQSVQPRYNLLFRMIEDELVPLCESEGVGIITYNPLAGGMLTGRYRPGQDVQEGTRFSLGGIGVRAGTLYQQRYWNDSVFSAVEGYRNWCTEHGRNMVTTAIQWVISQRGITSAIIGASRANQLKDVLDAVIAPSLTQDDLDDLDQLWFQLPKRREFR</sequence>
<dbReference type="AlphaFoldDB" id="A0A9X7W3K9"/>
<feature type="domain" description="NADP-dependent oxidoreductase" evidence="2">
    <location>
        <begin position="1"/>
        <end position="305"/>
    </location>
</feature>
<proteinExistence type="predicted"/>
<keyword evidence="1" id="KW-0560">Oxidoreductase</keyword>
<dbReference type="EMBL" id="CP071182">
    <property type="protein sequence ID" value="QSO49989.1"/>
    <property type="molecule type" value="Genomic_DNA"/>
</dbReference>
<dbReference type="SUPFAM" id="SSF51430">
    <property type="entry name" value="NAD(P)-linked oxidoreductase"/>
    <property type="match status" value="1"/>
</dbReference>
<organism evidence="3 4">
    <name type="scientific">Alicyclobacillus mengziensis</name>
    <dbReference type="NCBI Taxonomy" id="2931921"/>
    <lineage>
        <taxon>Bacteria</taxon>
        <taxon>Bacillati</taxon>
        <taxon>Bacillota</taxon>
        <taxon>Bacilli</taxon>
        <taxon>Bacillales</taxon>
        <taxon>Alicyclobacillaceae</taxon>
        <taxon>Alicyclobacillus</taxon>
    </lineage>
</organism>
<dbReference type="Proteomes" id="UP000663505">
    <property type="component" value="Chromosome"/>
</dbReference>
<evidence type="ECO:0000313" key="4">
    <source>
        <dbReference type="Proteomes" id="UP000663505"/>
    </source>
</evidence>
<keyword evidence="4" id="KW-1185">Reference proteome</keyword>
<dbReference type="GO" id="GO:0005829">
    <property type="term" value="C:cytosol"/>
    <property type="evidence" value="ECO:0007669"/>
    <property type="project" value="UniProtKB-ARBA"/>
</dbReference>
<evidence type="ECO:0000259" key="2">
    <source>
        <dbReference type="Pfam" id="PF00248"/>
    </source>
</evidence>
<evidence type="ECO:0000256" key="1">
    <source>
        <dbReference type="ARBA" id="ARBA00023002"/>
    </source>
</evidence>
<dbReference type="Pfam" id="PF00248">
    <property type="entry name" value="Aldo_ket_red"/>
    <property type="match status" value="1"/>
</dbReference>
<name>A0A9X7W3K9_9BACL</name>
<dbReference type="PANTHER" id="PTHR43364:SF4">
    <property type="entry name" value="NAD(P)-LINKED OXIDOREDUCTASE SUPERFAMILY PROTEIN"/>
    <property type="match status" value="1"/>
</dbReference>
<dbReference type="PRINTS" id="PR00069">
    <property type="entry name" value="ALDKETRDTASE"/>
</dbReference>
<dbReference type="PANTHER" id="PTHR43364">
    <property type="entry name" value="NADH-SPECIFIC METHYLGLYOXAL REDUCTASE-RELATED"/>
    <property type="match status" value="1"/>
</dbReference>
<dbReference type="GO" id="GO:0016491">
    <property type="term" value="F:oxidoreductase activity"/>
    <property type="evidence" value="ECO:0007669"/>
    <property type="project" value="UniProtKB-KW"/>
</dbReference>
<dbReference type="Gene3D" id="3.20.20.100">
    <property type="entry name" value="NADP-dependent oxidoreductase domain"/>
    <property type="match status" value="1"/>
</dbReference>
<dbReference type="FunFam" id="3.20.20.100:FF:000004">
    <property type="entry name" value="Oxidoreductase, aldo/keto reductase"/>
    <property type="match status" value="1"/>
</dbReference>
<dbReference type="InterPro" id="IPR050523">
    <property type="entry name" value="AKR_Detox_Biosynth"/>
</dbReference>
<reference evidence="3 4" key="1">
    <citation type="submission" date="2021-02" db="EMBL/GenBank/DDBJ databases">
        <title>Alicyclobacillus curvatus sp. nov. and Alicyclobacillus mengziensis sp. nov., two acidophilic bacteria isolated from acid mine drainage.</title>
        <authorList>
            <person name="Huang Y."/>
        </authorList>
    </citation>
    <scope>NUCLEOTIDE SEQUENCE [LARGE SCALE GENOMIC DNA]</scope>
    <source>
        <strain evidence="3 4">S30H14</strain>
    </source>
</reference>
<gene>
    <name evidence="3" type="ORF">JZ786_18970</name>
</gene>
<dbReference type="InterPro" id="IPR023210">
    <property type="entry name" value="NADP_OxRdtase_dom"/>
</dbReference>
<dbReference type="InterPro" id="IPR020471">
    <property type="entry name" value="AKR"/>
</dbReference>
<dbReference type="KEGG" id="afx:JZ786_18970"/>
<dbReference type="InterPro" id="IPR036812">
    <property type="entry name" value="NAD(P)_OxRdtase_dom_sf"/>
</dbReference>
<evidence type="ECO:0000313" key="3">
    <source>
        <dbReference type="EMBL" id="QSO49989.1"/>
    </source>
</evidence>
<protein>
    <submittedName>
        <fullName evidence="3">Aldo/keto reductase</fullName>
    </submittedName>
</protein>